<dbReference type="InterPro" id="IPR024983">
    <property type="entry name" value="CHAT_dom"/>
</dbReference>
<dbReference type="GO" id="GO:0005975">
    <property type="term" value="P:carbohydrate metabolic process"/>
    <property type="evidence" value="ECO:0007669"/>
    <property type="project" value="InterPro"/>
</dbReference>
<proteinExistence type="predicted"/>
<organism evidence="2 3">
    <name type="scientific">Streptomyces qinglanensis</name>
    <dbReference type="NCBI Taxonomy" id="943816"/>
    <lineage>
        <taxon>Bacteria</taxon>
        <taxon>Bacillati</taxon>
        <taxon>Actinomycetota</taxon>
        <taxon>Actinomycetes</taxon>
        <taxon>Kitasatosporales</taxon>
        <taxon>Streptomycetaceae</taxon>
        <taxon>Streptomyces</taxon>
    </lineage>
</organism>
<feature type="domain" description="CHAT" evidence="1">
    <location>
        <begin position="1175"/>
        <end position="1485"/>
    </location>
</feature>
<evidence type="ECO:0000259" key="1">
    <source>
        <dbReference type="Pfam" id="PF12770"/>
    </source>
</evidence>
<protein>
    <submittedName>
        <fullName evidence="2">CHAT domain-containing protein</fullName>
    </submittedName>
</protein>
<accession>A0A1H9S814</accession>
<evidence type="ECO:0000313" key="2">
    <source>
        <dbReference type="EMBL" id="SER81101.1"/>
    </source>
</evidence>
<evidence type="ECO:0000313" key="3">
    <source>
        <dbReference type="Proteomes" id="UP000182841"/>
    </source>
</evidence>
<gene>
    <name evidence="2" type="ORF">SAMN05421870_104340</name>
</gene>
<reference evidence="3" key="1">
    <citation type="submission" date="2016-10" db="EMBL/GenBank/DDBJ databases">
        <authorList>
            <person name="Varghese N."/>
            <person name="Submissions S."/>
        </authorList>
    </citation>
    <scope>NUCLEOTIDE SEQUENCE [LARGE SCALE GENOMIC DNA]</scope>
    <source>
        <strain evidence="3">CGMCC 4.6825</strain>
    </source>
</reference>
<dbReference type="Pfam" id="PF13374">
    <property type="entry name" value="TPR_10"/>
    <property type="match status" value="1"/>
</dbReference>
<name>A0A1H9S814_9ACTN</name>
<dbReference type="InterPro" id="IPR008928">
    <property type="entry name" value="6-hairpin_glycosidase_sf"/>
</dbReference>
<dbReference type="Gene3D" id="1.25.40.10">
    <property type="entry name" value="Tetratricopeptide repeat domain"/>
    <property type="match status" value="2"/>
</dbReference>
<dbReference type="SUPFAM" id="SSF48208">
    <property type="entry name" value="Six-hairpin glycosidases"/>
    <property type="match status" value="1"/>
</dbReference>
<dbReference type="PANTHER" id="PTHR10098:SF108">
    <property type="entry name" value="TETRATRICOPEPTIDE REPEAT PROTEIN 28"/>
    <property type="match status" value="1"/>
</dbReference>
<dbReference type="Proteomes" id="UP000182841">
    <property type="component" value="Unassembled WGS sequence"/>
</dbReference>
<dbReference type="SUPFAM" id="SSF48452">
    <property type="entry name" value="TPR-like"/>
    <property type="match status" value="1"/>
</dbReference>
<dbReference type="InterPro" id="IPR011990">
    <property type="entry name" value="TPR-like_helical_dom_sf"/>
</dbReference>
<keyword evidence="3" id="KW-1185">Reference proteome</keyword>
<dbReference type="Pfam" id="PF12770">
    <property type="entry name" value="CHAT"/>
    <property type="match status" value="1"/>
</dbReference>
<dbReference type="EMBL" id="FOGO01000004">
    <property type="protein sequence ID" value="SER81101.1"/>
    <property type="molecule type" value="Genomic_DNA"/>
</dbReference>
<sequence length="1485" mass="161147">MNRDEAAALLYALTRAYSATFLRHGSVSRMSAWFRAHPRALTPAFEAFLRSLLDTRGGGKQEDTKSYPARFALRVIHVCREVGDKKGLARLANASARTAEFETLIFRIQERLQSPDSLHEAVPLCERLLDHPFRLAVEPRGHTILLTEMSLALRKVQLLASRSAPGLPDLRIRVALAALDPPPQDRGQHAALLGLLGHAYSDRGEHTGDADDLRRALKLCEEACGITPEDDPERADRVHNLGAACRDLHVVAEERGALDRAIELFEQAVALRGEHTLYADNLAVSLRDRFLRDGEPADLDRSIAAFERLVATASEADADLPRALANHSSALRQRFDLTSTQSDVDRAVELGERAIALEPRGPVHVQCLMDLGEALARRAAARGDEAEFRRSLSLLEQACAVAEPDSRLGELTVTKHALVQALWGFEESGDVSDLVPVLRTALTETAAGPADHRRLTQMLLMSEPAYARHSRDPEEMTRAIARLEAYAPDGNEDSLSQVDVTGLLAELYVSRGVVNSSLADLDNGILLGRAAAAETPLACGLTERFALTLQADDLEGALATLAYPATLSEASWYHWQQVVQRITEVARRHPTLADGRDIVKVALGLASRLMGTPGPAAAEYAILTSELLVHRYETSGDQDDLRRATGILEAQLATTPRETTIYDHLLVLAGGRWREQYSLSADTAAFRRATERLEHALDRCEPGSPHYPNAMGNLGTVLRAHFDLTGDLGYLDKAITAYEQAISGWDSEDHTPSWAVGVGNLANALRASYDATGEGDRLDRAISLHEQAVAALPPGHPYLPQRLFNLANAHMTRFFGLDEQRADLDRAQALLRHVLDDIPADSPMRPDAVTTLSISAAAKFQVTDELADLDEAVELAREAVRSSRGGTLLEKRTALHLAEALSRRHTHQGDTAAGAEATAIFRRLCTTTEMTAPQIKRAASVEWARWAAGRGAWEEAAEASRAATEVLGELVRLQVSRGLRNRVIGQNPDFGAFAAYALTRSGDCQAAVMAVETARAVSLSEALQLGSTDVRWLSEHGRHGLAERFEAAAARWLATTGDGLERDLLGGTRVADFADHDAAVRAARADLEDLVDEIRSTTGRAEFLSPPTFADIAAGVPDRLVYLVTTEYGGAALIVDEGDVRSLDLPTLTRKQVIRWLRALVQDGTLNWWARLENVARELWDAVLGPLAEALGQGPVTLIRSGYLELLPMNAAWTPAPDRPGGRRYVVDELPIRTVPNARVLATAVARAGRAGQTSVLAVQDPQPVSAAPLKQAAVEVAGVRSHFLSSVVLAGEQAVPDAVLPLLKDHDVVHFACHGSADLFDPLNSSLTLAGDAPLELRDILRVRLGEENPVRLVVLSACETGVIGLDVPNEVVSLASSLLEAGVAGVIASQWRVPDLSTSLLMLRFYAEWKTNGHAPASALHAAQRWLRDTTNKEKADCFVPGAPNGLPPATARDLRRTLIRLEPGRKGFAHPVHWAGFVFVGE</sequence>
<dbReference type="PANTHER" id="PTHR10098">
    <property type="entry name" value="RAPSYN-RELATED"/>
    <property type="match status" value="1"/>
</dbReference>